<proteinExistence type="predicted"/>
<name>A0ABS5KXV7_9ACTN</name>
<organism evidence="1 2">
    <name type="scientific">Catenulispora pinistramenti</name>
    <dbReference type="NCBI Taxonomy" id="2705254"/>
    <lineage>
        <taxon>Bacteria</taxon>
        <taxon>Bacillati</taxon>
        <taxon>Actinomycetota</taxon>
        <taxon>Actinomycetes</taxon>
        <taxon>Catenulisporales</taxon>
        <taxon>Catenulisporaceae</taxon>
        <taxon>Catenulispora</taxon>
    </lineage>
</organism>
<reference evidence="1 2" key="1">
    <citation type="submission" date="2020-02" db="EMBL/GenBank/DDBJ databases">
        <title>Acidophilic actinobacteria isolated from forest soil.</title>
        <authorList>
            <person name="Golinska P."/>
        </authorList>
    </citation>
    <scope>NUCLEOTIDE SEQUENCE [LARGE SCALE GENOMIC DNA]</scope>
    <source>
        <strain evidence="1 2">NL8</strain>
    </source>
</reference>
<dbReference type="EMBL" id="JAAFYZ010000119">
    <property type="protein sequence ID" value="MBS2550891.1"/>
    <property type="molecule type" value="Genomic_DNA"/>
</dbReference>
<evidence type="ECO:0000313" key="2">
    <source>
        <dbReference type="Proteomes" id="UP000730482"/>
    </source>
</evidence>
<feature type="non-terminal residue" evidence="1">
    <location>
        <position position="1"/>
    </location>
</feature>
<accession>A0ABS5KXV7</accession>
<evidence type="ECO:0000313" key="1">
    <source>
        <dbReference type="EMBL" id="MBS2550891.1"/>
    </source>
</evidence>
<protein>
    <submittedName>
        <fullName evidence="1">Uncharacterized protein</fullName>
    </submittedName>
</protein>
<comment type="caution">
    <text evidence="1">The sequence shown here is derived from an EMBL/GenBank/DDBJ whole genome shotgun (WGS) entry which is preliminary data.</text>
</comment>
<sequence length="243" mass="25680">VRVRWQELLGSGRVSALFGAEDAGRKRKRGKGGGEADWSARFHNPTAHDAATAPLRAALVEAVARGHRAVLERAVRKTVEQWELTPGAPEVGPVDEATRRATDPVRAAAEWLDQLPTVILEQSHSRRTTRTIGPAGSGIRRAGLVLGVAALAGSGSGTGTKAGEDDPAASAALGLLRTMFGREDADRLRASAATALKDTNSRLLERVAEPHRARLAAYALDPRQAQDLAAARAALASARSERD</sequence>
<dbReference type="Proteomes" id="UP000730482">
    <property type="component" value="Unassembled WGS sequence"/>
</dbReference>
<keyword evidence="2" id="KW-1185">Reference proteome</keyword>
<dbReference type="RefSeq" id="WP_212014614.1">
    <property type="nucleotide sequence ID" value="NZ_JAAFYZ010000119.1"/>
</dbReference>
<gene>
    <name evidence="1" type="ORF">KGQ19_28865</name>
</gene>